<dbReference type="SUPFAM" id="SSF50494">
    <property type="entry name" value="Trypsin-like serine proteases"/>
    <property type="match status" value="1"/>
</dbReference>
<protein>
    <recommendedName>
        <fullName evidence="3">Serine protease</fullName>
    </recommendedName>
</protein>
<organism evidence="1 2">
    <name type="scientific">Sorghum bicolor</name>
    <name type="common">Sorghum</name>
    <name type="synonym">Sorghum vulgare</name>
    <dbReference type="NCBI Taxonomy" id="4558"/>
    <lineage>
        <taxon>Eukaryota</taxon>
        <taxon>Viridiplantae</taxon>
        <taxon>Streptophyta</taxon>
        <taxon>Embryophyta</taxon>
        <taxon>Tracheophyta</taxon>
        <taxon>Spermatophyta</taxon>
        <taxon>Magnoliopsida</taxon>
        <taxon>Liliopsida</taxon>
        <taxon>Poales</taxon>
        <taxon>Poaceae</taxon>
        <taxon>PACMAD clade</taxon>
        <taxon>Panicoideae</taxon>
        <taxon>Andropogonodae</taxon>
        <taxon>Andropogoneae</taxon>
        <taxon>Sorghinae</taxon>
        <taxon>Sorghum</taxon>
    </lineage>
</organism>
<name>A0A921S5E0_SORBI</name>
<dbReference type="EMBL" id="CM027680">
    <property type="protein sequence ID" value="KAG0552422.1"/>
    <property type="molecule type" value="Genomic_DNA"/>
</dbReference>
<evidence type="ECO:0008006" key="3">
    <source>
        <dbReference type="Google" id="ProtNLM"/>
    </source>
</evidence>
<sequence>MANNMVSYWCATIFDNFKGSVVRLGDEKHFYGNGFVVYNDNNTCLILTCQHVLPKDNNGNVVVGSTVGAMFHTGVRFDAQVAYVDVDRDLALLRAYNTVGIPLRFWEYGGIVSGIDVVLLSFFAMKFGQVLAEPGTFPGKILSEPIWNEATRSEEIISDYTSMPGTSGAPVFLQRANRVVGVNSGVISGTIKTFISVRTVEATLREWLQIGDENITIQEMLERIAEQ</sequence>
<dbReference type="OMA" id="TISHWCG"/>
<evidence type="ECO:0000313" key="2">
    <source>
        <dbReference type="Proteomes" id="UP000807115"/>
    </source>
</evidence>
<dbReference type="PANTHER" id="PTHR43019:SF64">
    <property type="entry name" value="OS07G0666400 PROTEIN"/>
    <property type="match status" value="1"/>
</dbReference>
<dbReference type="Gramene" id="EER92719">
    <property type="protein sequence ID" value="EER92719"/>
    <property type="gene ID" value="SORBI_3001G474900"/>
</dbReference>
<dbReference type="Proteomes" id="UP000807115">
    <property type="component" value="Chromosome 1"/>
</dbReference>
<reference evidence="1" key="1">
    <citation type="journal article" date="2019" name="BMC Genomics">
        <title>A new reference genome for Sorghum bicolor reveals high levels of sequence similarity between sweet and grain genotypes: implications for the genetics of sugar metabolism.</title>
        <authorList>
            <person name="Cooper E.A."/>
            <person name="Brenton Z.W."/>
            <person name="Flinn B.S."/>
            <person name="Jenkins J."/>
            <person name="Shu S."/>
            <person name="Flowers D."/>
            <person name="Luo F."/>
            <person name="Wang Y."/>
            <person name="Xia P."/>
            <person name="Barry K."/>
            <person name="Daum C."/>
            <person name="Lipzen A."/>
            <person name="Yoshinaga Y."/>
            <person name="Schmutz J."/>
            <person name="Saski C."/>
            <person name="Vermerris W."/>
            <person name="Kresovich S."/>
        </authorList>
    </citation>
    <scope>NUCLEOTIDE SEQUENCE</scope>
</reference>
<gene>
    <name evidence="1" type="ORF">BDA96_01G506000</name>
</gene>
<dbReference type="PANTHER" id="PTHR43019">
    <property type="entry name" value="SERINE ENDOPROTEASE DEGS"/>
    <property type="match status" value="1"/>
</dbReference>
<evidence type="ECO:0000313" key="1">
    <source>
        <dbReference type="EMBL" id="KAG0552422.1"/>
    </source>
</evidence>
<reference evidence="1" key="2">
    <citation type="submission" date="2020-10" db="EMBL/GenBank/DDBJ databases">
        <authorList>
            <person name="Cooper E.A."/>
            <person name="Brenton Z.W."/>
            <person name="Flinn B.S."/>
            <person name="Jenkins J."/>
            <person name="Shu S."/>
            <person name="Flowers D."/>
            <person name="Luo F."/>
            <person name="Wang Y."/>
            <person name="Xia P."/>
            <person name="Barry K."/>
            <person name="Daum C."/>
            <person name="Lipzen A."/>
            <person name="Yoshinaga Y."/>
            <person name="Schmutz J."/>
            <person name="Saski C."/>
            <person name="Vermerris W."/>
            <person name="Kresovich S."/>
        </authorList>
    </citation>
    <scope>NUCLEOTIDE SEQUENCE</scope>
</reference>
<dbReference type="InterPro" id="IPR009003">
    <property type="entry name" value="Peptidase_S1_PA"/>
</dbReference>
<proteinExistence type="predicted"/>
<comment type="caution">
    <text evidence="1">The sequence shown here is derived from an EMBL/GenBank/DDBJ whole genome shotgun (WGS) entry which is preliminary data.</text>
</comment>
<dbReference type="Gene3D" id="2.40.10.120">
    <property type="match status" value="1"/>
</dbReference>
<dbReference type="AlphaFoldDB" id="A0A921S5E0"/>
<dbReference type="Pfam" id="PF13365">
    <property type="entry name" value="Trypsin_2"/>
    <property type="match status" value="1"/>
</dbReference>
<accession>A0A921S5E0</accession>